<dbReference type="PANTHER" id="PTHR19446">
    <property type="entry name" value="REVERSE TRANSCRIPTASES"/>
    <property type="match status" value="1"/>
</dbReference>
<feature type="region of interest" description="Disordered" evidence="1">
    <location>
        <begin position="1005"/>
        <end position="1024"/>
    </location>
</feature>
<feature type="region of interest" description="Disordered" evidence="1">
    <location>
        <begin position="720"/>
        <end position="758"/>
    </location>
</feature>
<feature type="compositionally biased region" description="Low complexity" evidence="1">
    <location>
        <begin position="578"/>
        <end position="594"/>
    </location>
</feature>
<evidence type="ECO:0000313" key="4">
    <source>
        <dbReference type="Proteomes" id="UP000887013"/>
    </source>
</evidence>
<feature type="non-terminal residue" evidence="3">
    <location>
        <position position="1291"/>
    </location>
</feature>
<dbReference type="Pfam" id="PF00078">
    <property type="entry name" value="RVT_1"/>
    <property type="match status" value="1"/>
</dbReference>
<sequence>MSDSVNSNAARTMDEFSSSSSNRSITPVAHRTRAGFSSLSFIDAARAGQCKICPIRCTSAVRLHKYLLAHRANRKRQKAIEAVLAFMKPKKNSYTPISSRTNKPCSLEKKFLSLFPEAFKDFGQNALDSSSNAGIEKTSPTISSVLSDLLDKVQLENSSPVIETFVCEKSPPVQASNPRHSSTPMGSLAPEGSILNERPSPNLSLPLILAPLPPIGDMTEEPSPSDVEYDMTSKCTPDMMTVNIPDAISPIRSPCQEKSPSILDIILSQEFYSREASPEYNVISSETVPQNHIGNITVAPPAPMISLKESITPCQTEKEKEDTSIPSYSDAARDGYCKICKKNFLPAMLLTHLNTHRPCTKRFKCIKAVVMEGKRVKNQPVTNDTSSLASTSGTKPITEIEKKFREKFPELPIFQKKVDASPSDSSDKESLLSELDSPPTGSPAKPAFTRKSYSSAVRKGLFRCKYCETPFVSKSGMENHILKLHNISPSPPTQAKIPSPPGRPYCRTCNKYIEGKISMADHCKLHHNLEISTNRSSPVSKIVKVPNAPAGQPTRRQVNSINKGKLKVSFGVLPSKPPGKSNSSTNSKTSKNGTQISRIFSSKDGSSSGGLTKKFNHDHQSDSSLEDFSIPDAQKHQNAQQGSPTKCPLCPFMAIKKGGLRIHMFRDHGKVVTHSEMSSWSSGTLTAASTSSTTIDEPVHQCTLCATVCKTAKELRVHRQAAHKISVRKEGNSRENPASPPNQCSNSDPTPLKDELPALTTNSLTSKSIVLKGNILKFAFPLPMSIHCPERKCNKVFRTSKWYTNNNSVKRHLAIYHRIQLAGVEYWCTICKRRISGKPAAHPCLLNGMMSSQVASADTNRTTWVCSACGFIASSKVGLDVHGRVHKKESLANKGTPIVSLPTPKQRKQLRKKKIAPLLVGSPGDLPLDRPLPDFQVPTDITQEIAPEPTTEIPLIDLPSPNIIESFIEPLDALISEDIDDRLRLLEIINNDITAALQQHFHLKKRQLSSSNPGSSKNEKLNKLKDPQTIQKAYAWNRRKCIRDLVESNDTRCRVHSDDIYSHFSSTWAAPTIDSSPSFPNPPELPPIAESFTEDLVCECLKAAENTAPGPDLVAYKHWREADPKGRILTRLFNICLSLKKVPASWKQSETVLIHKEGDLMDLSNWRPIALSNTVYKLFSKCLTRKLLDWCSANQTLSSCQKGFTPFDGVLEHNFVISQHLEDAHRLKRDSFACWIDISNAFGSIPHSILWSSLKAMGADMDFISLCQDIYKDSNTSVLGLEGKTPPIPLK</sequence>
<protein>
    <submittedName>
        <fullName evidence="3">Retrovirus-related Pol polyprotein from type-1 retrotransposable element R2</fullName>
    </submittedName>
</protein>
<accession>A0A8X6TP92</accession>
<evidence type="ECO:0000256" key="1">
    <source>
        <dbReference type="SAM" id="MobiDB-lite"/>
    </source>
</evidence>
<gene>
    <name evidence="3" type="primary">PO21_21</name>
    <name evidence="3" type="ORF">NPIL_164081</name>
</gene>
<proteinExistence type="predicted"/>
<keyword evidence="4" id="KW-1185">Reference proteome</keyword>
<reference evidence="3" key="1">
    <citation type="submission" date="2020-08" db="EMBL/GenBank/DDBJ databases">
        <title>Multicomponent nature underlies the extraordinary mechanical properties of spider dragline silk.</title>
        <authorList>
            <person name="Kono N."/>
            <person name="Nakamura H."/>
            <person name="Mori M."/>
            <person name="Yoshida Y."/>
            <person name="Ohtoshi R."/>
            <person name="Malay A.D."/>
            <person name="Moran D.A.P."/>
            <person name="Tomita M."/>
            <person name="Numata K."/>
            <person name="Arakawa K."/>
        </authorList>
    </citation>
    <scope>NUCLEOTIDE SEQUENCE</scope>
</reference>
<dbReference type="PROSITE" id="PS00028">
    <property type="entry name" value="ZINC_FINGER_C2H2_1"/>
    <property type="match status" value="2"/>
</dbReference>
<evidence type="ECO:0000313" key="3">
    <source>
        <dbReference type="EMBL" id="GFT32535.1"/>
    </source>
</evidence>
<feature type="compositionally biased region" description="Polar residues" evidence="1">
    <location>
        <begin position="595"/>
        <end position="610"/>
    </location>
</feature>
<comment type="caution">
    <text evidence="3">The sequence shown here is derived from an EMBL/GenBank/DDBJ whole genome shotgun (WGS) entry which is preliminary data.</text>
</comment>
<dbReference type="InterPro" id="IPR013087">
    <property type="entry name" value="Znf_C2H2_type"/>
</dbReference>
<organism evidence="3 4">
    <name type="scientific">Nephila pilipes</name>
    <name type="common">Giant wood spider</name>
    <name type="synonym">Nephila maculata</name>
    <dbReference type="NCBI Taxonomy" id="299642"/>
    <lineage>
        <taxon>Eukaryota</taxon>
        <taxon>Metazoa</taxon>
        <taxon>Ecdysozoa</taxon>
        <taxon>Arthropoda</taxon>
        <taxon>Chelicerata</taxon>
        <taxon>Arachnida</taxon>
        <taxon>Araneae</taxon>
        <taxon>Araneomorphae</taxon>
        <taxon>Entelegynae</taxon>
        <taxon>Araneoidea</taxon>
        <taxon>Nephilidae</taxon>
        <taxon>Nephila</taxon>
    </lineage>
</organism>
<dbReference type="OrthoDB" id="6435358at2759"/>
<feature type="domain" description="C2H2-type" evidence="2">
    <location>
        <begin position="464"/>
        <end position="485"/>
    </location>
</feature>
<feature type="region of interest" description="Disordered" evidence="1">
    <location>
        <begin position="415"/>
        <end position="450"/>
    </location>
</feature>
<feature type="region of interest" description="Disordered" evidence="1">
    <location>
        <begin position="1"/>
        <end position="24"/>
    </location>
</feature>
<evidence type="ECO:0000259" key="2">
    <source>
        <dbReference type="PROSITE" id="PS00028"/>
    </source>
</evidence>
<dbReference type="Proteomes" id="UP000887013">
    <property type="component" value="Unassembled WGS sequence"/>
</dbReference>
<feature type="region of interest" description="Disordered" evidence="1">
    <location>
        <begin position="569"/>
        <end position="626"/>
    </location>
</feature>
<dbReference type="InterPro" id="IPR000477">
    <property type="entry name" value="RT_dom"/>
</dbReference>
<name>A0A8X6TP92_NEPPI</name>
<dbReference type="SMART" id="SM00355">
    <property type="entry name" value="ZnF_C2H2"/>
    <property type="match status" value="8"/>
</dbReference>
<feature type="domain" description="C2H2-type" evidence="2">
    <location>
        <begin position="702"/>
        <end position="723"/>
    </location>
</feature>
<feature type="region of interest" description="Disordered" evidence="1">
    <location>
        <begin position="544"/>
        <end position="563"/>
    </location>
</feature>
<dbReference type="EMBL" id="BMAW01108140">
    <property type="protein sequence ID" value="GFT32535.1"/>
    <property type="molecule type" value="Genomic_DNA"/>
</dbReference>